<evidence type="ECO:0000313" key="2">
    <source>
        <dbReference type="EMBL" id="TBU53895.1"/>
    </source>
</evidence>
<name>A0A4Q9PGZ6_9APHY</name>
<keyword evidence="3" id="KW-1185">Reference proteome</keyword>
<dbReference type="AlphaFoldDB" id="A0A4Q9PGZ6"/>
<accession>A0A4Q9PGZ6</accession>
<feature type="region of interest" description="Disordered" evidence="1">
    <location>
        <begin position="1"/>
        <end position="23"/>
    </location>
</feature>
<sequence length="109" mass="11956">MLSQWQRLGPDQTNCSPSRHRRRQQTCIASFVPGLAAKSRPESILRDSTLATSAISMAMWMGSVLGTPQRRRDCKRGSASMQCRHKAVDELAGVTKVLNSASGRGLARE</sequence>
<reference evidence="2 3" key="1">
    <citation type="submission" date="2019-01" db="EMBL/GenBank/DDBJ databases">
        <title>Draft genome sequences of three monokaryotic isolates of the white-rot basidiomycete fungus Dichomitus squalens.</title>
        <authorList>
            <consortium name="DOE Joint Genome Institute"/>
            <person name="Lopez S.C."/>
            <person name="Andreopoulos B."/>
            <person name="Pangilinan J."/>
            <person name="Lipzen A."/>
            <person name="Riley R."/>
            <person name="Ahrendt S."/>
            <person name="Ng V."/>
            <person name="Barry K."/>
            <person name="Daum C."/>
            <person name="Grigoriev I.V."/>
            <person name="Hilden K.S."/>
            <person name="Makela M.R."/>
            <person name="de Vries R.P."/>
        </authorList>
    </citation>
    <scope>NUCLEOTIDE SEQUENCE [LARGE SCALE GENOMIC DNA]</scope>
    <source>
        <strain evidence="2 3">CBS 464.89</strain>
    </source>
</reference>
<organism evidence="2 3">
    <name type="scientific">Dichomitus squalens</name>
    <dbReference type="NCBI Taxonomy" id="114155"/>
    <lineage>
        <taxon>Eukaryota</taxon>
        <taxon>Fungi</taxon>
        <taxon>Dikarya</taxon>
        <taxon>Basidiomycota</taxon>
        <taxon>Agaricomycotina</taxon>
        <taxon>Agaricomycetes</taxon>
        <taxon>Polyporales</taxon>
        <taxon>Polyporaceae</taxon>
        <taxon>Dichomitus</taxon>
    </lineage>
</organism>
<dbReference type="EMBL" id="ML145202">
    <property type="protein sequence ID" value="TBU53895.1"/>
    <property type="molecule type" value="Genomic_DNA"/>
</dbReference>
<evidence type="ECO:0000256" key="1">
    <source>
        <dbReference type="SAM" id="MobiDB-lite"/>
    </source>
</evidence>
<evidence type="ECO:0000313" key="3">
    <source>
        <dbReference type="Proteomes" id="UP000292082"/>
    </source>
</evidence>
<dbReference type="Proteomes" id="UP000292082">
    <property type="component" value="Unassembled WGS sequence"/>
</dbReference>
<feature type="compositionally biased region" description="Polar residues" evidence="1">
    <location>
        <begin position="1"/>
        <end position="17"/>
    </location>
</feature>
<gene>
    <name evidence="2" type="ORF">BD310DRAFT_937092</name>
</gene>
<protein>
    <submittedName>
        <fullName evidence="2">Uncharacterized protein</fullName>
    </submittedName>
</protein>
<proteinExistence type="predicted"/>